<feature type="signal peptide" evidence="2">
    <location>
        <begin position="1"/>
        <end position="20"/>
    </location>
</feature>
<evidence type="ECO:0008006" key="5">
    <source>
        <dbReference type="Google" id="ProtNLM"/>
    </source>
</evidence>
<sequence>MKKAAVIMTLAVLTAGTAMAGIIAYWESDVNAPTWSDTGIVTATSFKSGVANDATFGSNDGTFGTVGSANTAVGGMKGKAGNTMSLKLLNAGAQDLRLDSLHFDYTWTFAAAPTNVTVTLSGGQLDDANGTLITSYAATANISKYNDYTDIDVTLSSVLSDIVLANGQFATFQFTFGAASGTAASGLDNIAVYGTVIPEPATFGLMASFGAAIIFIRRKMRL</sequence>
<keyword evidence="4" id="KW-1185">Reference proteome</keyword>
<protein>
    <recommendedName>
        <fullName evidence="5">PEP-CTERM protein-sorting domain-containing protein</fullName>
    </recommendedName>
</protein>
<evidence type="ECO:0000256" key="1">
    <source>
        <dbReference type="SAM" id="Phobius"/>
    </source>
</evidence>
<evidence type="ECO:0000313" key="4">
    <source>
        <dbReference type="Proteomes" id="UP000346198"/>
    </source>
</evidence>
<keyword evidence="1" id="KW-1133">Transmembrane helix</keyword>
<dbReference type="EMBL" id="CAAHFH010000002">
    <property type="protein sequence ID" value="VGO21880.1"/>
    <property type="molecule type" value="Genomic_DNA"/>
</dbReference>
<proteinExistence type="predicted"/>
<dbReference type="AlphaFoldDB" id="A0A6C2UNM1"/>
<name>A0A6C2UNM1_9BACT</name>
<evidence type="ECO:0000313" key="3">
    <source>
        <dbReference type="EMBL" id="VGO21880.1"/>
    </source>
</evidence>
<gene>
    <name evidence="3" type="ORF">SCARR_03960</name>
</gene>
<dbReference type="RefSeq" id="WP_136063312.1">
    <property type="nucleotide sequence ID" value="NZ_CAAHFH010000002.1"/>
</dbReference>
<feature type="transmembrane region" description="Helical" evidence="1">
    <location>
        <begin position="190"/>
        <end position="216"/>
    </location>
</feature>
<feature type="chain" id="PRO_5025548150" description="PEP-CTERM protein-sorting domain-containing protein" evidence="2">
    <location>
        <begin position="21"/>
        <end position="222"/>
    </location>
</feature>
<keyword evidence="1" id="KW-0472">Membrane</keyword>
<keyword evidence="1" id="KW-0812">Transmembrane</keyword>
<reference evidence="3 4" key="1">
    <citation type="submission" date="2019-04" db="EMBL/GenBank/DDBJ databases">
        <authorList>
            <person name="Van Vliet M D."/>
        </authorList>
    </citation>
    <scope>NUCLEOTIDE SEQUENCE [LARGE SCALE GENOMIC DNA]</scope>
    <source>
        <strain evidence="3 4">F21</strain>
    </source>
</reference>
<evidence type="ECO:0000256" key="2">
    <source>
        <dbReference type="SAM" id="SignalP"/>
    </source>
</evidence>
<organism evidence="3 4">
    <name type="scientific">Pontiella sulfatireligans</name>
    <dbReference type="NCBI Taxonomy" id="2750658"/>
    <lineage>
        <taxon>Bacteria</taxon>
        <taxon>Pseudomonadati</taxon>
        <taxon>Kiritimatiellota</taxon>
        <taxon>Kiritimatiellia</taxon>
        <taxon>Kiritimatiellales</taxon>
        <taxon>Pontiellaceae</taxon>
        <taxon>Pontiella</taxon>
    </lineage>
</organism>
<accession>A0A6C2UNM1</accession>
<keyword evidence="2" id="KW-0732">Signal</keyword>
<dbReference type="Proteomes" id="UP000346198">
    <property type="component" value="Unassembled WGS sequence"/>
</dbReference>